<proteinExistence type="predicted"/>
<gene>
    <name evidence="1" type="ORF">J4Q44_G00280220</name>
</gene>
<name>A0AAN8QE60_9TELE</name>
<dbReference type="EMBL" id="JAGTTL010000026">
    <property type="protein sequence ID" value="KAK6301969.1"/>
    <property type="molecule type" value="Genomic_DNA"/>
</dbReference>
<dbReference type="Proteomes" id="UP001356427">
    <property type="component" value="Unassembled WGS sequence"/>
</dbReference>
<evidence type="ECO:0000313" key="1">
    <source>
        <dbReference type="EMBL" id="KAK6301969.1"/>
    </source>
</evidence>
<protein>
    <submittedName>
        <fullName evidence="1">Uncharacterized protein</fullName>
    </submittedName>
</protein>
<keyword evidence="2" id="KW-1185">Reference proteome</keyword>
<evidence type="ECO:0000313" key="2">
    <source>
        <dbReference type="Proteomes" id="UP001356427"/>
    </source>
</evidence>
<dbReference type="AlphaFoldDB" id="A0AAN8QE60"/>
<comment type="caution">
    <text evidence="1">The sequence shown here is derived from an EMBL/GenBank/DDBJ whole genome shotgun (WGS) entry which is preliminary data.</text>
</comment>
<accession>A0AAN8QE60</accession>
<reference evidence="1 2" key="1">
    <citation type="submission" date="2021-04" db="EMBL/GenBank/DDBJ databases">
        <authorList>
            <person name="De Guttry C."/>
            <person name="Zahm M."/>
            <person name="Klopp C."/>
            <person name="Cabau C."/>
            <person name="Louis A."/>
            <person name="Berthelot C."/>
            <person name="Parey E."/>
            <person name="Roest Crollius H."/>
            <person name="Montfort J."/>
            <person name="Robinson-Rechavi M."/>
            <person name="Bucao C."/>
            <person name="Bouchez O."/>
            <person name="Gislard M."/>
            <person name="Lluch J."/>
            <person name="Milhes M."/>
            <person name="Lampietro C."/>
            <person name="Lopez Roques C."/>
            <person name="Donnadieu C."/>
            <person name="Braasch I."/>
            <person name="Desvignes T."/>
            <person name="Postlethwait J."/>
            <person name="Bobe J."/>
            <person name="Wedekind C."/>
            <person name="Guiguen Y."/>
        </authorList>
    </citation>
    <scope>NUCLEOTIDE SEQUENCE [LARGE SCALE GENOMIC DNA]</scope>
    <source>
        <strain evidence="1">Cs_M1</strain>
        <tissue evidence="1">Blood</tissue>
    </source>
</reference>
<organism evidence="1 2">
    <name type="scientific">Coregonus suidteri</name>
    <dbReference type="NCBI Taxonomy" id="861788"/>
    <lineage>
        <taxon>Eukaryota</taxon>
        <taxon>Metazoa</taxon>
        <taxon>Chordata</taxon>
        <taxon>Craniata</taxon>
        <taxon>Vertebrata</taxon>
        <taxon>Euteleostomi</taxon>
        <taxon>Actinopterygii</taxon>
        <taxon>Neopterygii</taxon>
        <taxon>Teleostei</taxon>
        <taxon>Protacanthopterygii</taxon>
        <taxon>Salmoniformes</taxon>
        <taxon>Salmonidae</taxon>
        <taxon>Coregoninae</taxon>
        <taxon>Coregonus</taxon>
    </lineage>
</organism>
<sequence length="93" mass="10787">MPWRVRMTGENEDNWEFRRGSQFRSDPLDWAGNLASRQVPNGDNICLFPEVTATSSVTNKLPWRCQVNRAGSRDFIVWHQNGVRTRPPSLCLR</sequence>